<organism evidence="2 3">
    <name type="scientific">Ruthenibacterium lactatiformans</name>
    <dbReference type="NCBI Taxonomy" id="1550024"/>
    <lineage>
        <taxon>Bacteria</taxon>
        <taxon>Bacillati</taxon>
        <taxon>Bacillota</taxon>
        <taxon>Clostridia</taxon>
        <taxon>Eubacteriales</taxon>
        <taxon>Oscillospiraceae</taxon>
        <taxon>Ruthenibacterium</taxon>
    </lineage>
</organism>
<accession>A0A0D8J2T2</accession>
<evidence type="ECO:0000256" key="1">
    <source>
        <dbReference type="SAM" id="MobiDB-lite"/>
    </source>
</evidence>
<feature type="region of interest" description="Disordered" evidence="1">
    <location>
        <begin position="29"/>
        <end position="54"/>
    </location>
</feature>
<reference evidence="2" key="1">
    <citation type="submission" date="2015-02" db="EMBL/GenBank/DDBJ databases">
        <title>A novel member of the family Ruminococcaceae isolated from human feces.</title>
        <authorList>
            <person name="Shkoporov A.N."/>
            <person name="Chaplin A.V."/>
            <person name="Motuzova O.V."/>
            <person name="Kafarskaia L.I."/>
            <person name="Khokhlova E.V."/>
            <person name="Efimov B.A."/>
        </authorList>
    </citation>
    <scope>NUCLEOTIDE SEQUENCE [LARGE SCALE GENOMIC DNA]</scope>
    <source>
        <strain evidence="2">585-1</strain>
    </source>
</reference>
<name>A0A0D8J2T2_9FIRM</name>
<dbReference type="EMBL" id="JXXK01000002">
    <property type="protein sequence ID" value="KJF41260.1"/>
    <property type="molecule type" value="Genomic_DNA"/>
</dbReference>
<sequence>MNKVRRTQIQRVSDSISNIIAEIETIRDEEDEARESMPENLVGSERHETSEVASDTLQDTIDLLEESVERLSEIS</sequence>
<evidence type="ECO:0000313" key="2">
    <source>
        <dbReference type="EMBL" id="KJF41260.1"/>
    </source>
</evidence>
<protein>
    <recommendedName>
        <fullName evidence="4">Methyl-accepting chemotaxis protein</fullName>
    </recommendedName>
</protein>
<proteinExistence type="predicted"/>
<gene>
    <name evidence="2" type="ORF">TQ39_03300</name>
</gene>
<dbReference type="PATRIC" id="fig|1550024.3.peg.739"/>
<dbReference type="AlphaFoldDB" id="A0A0D8J2T2"/>
<evidence type="ECO:0000313" key="3">
    <source>
        <dbReference type="Proteomes" id="UP000032483"/>
    </source>
</evidence>
<dbReference type="RefSeq" id="WP_069955684.1">
    <property type="nucleotide sequence ID" value="NZ_CAUEXJ010000034.1"/>
</dbReference>
<dbReference type="Proteomes" id="UP000032483">
    <property type="component" value="Unassembled WGS sequence"/>
</dbReference>
<keyword evidence="3" id="KW-1185">Reference proteome</keyword>
<dbReference type="GeneID" id="42855661"/>
<comment type="caution">
    <text evidence="2">The sequence shown here is derived from an EMBL/GenBank/DDBJ whole genome shotgun (WGS) entry which is preliminary data.</text>
</comment>
<evidence type="ECO:0008006" key="4">
    <source>
        <dbReference type="Google" id="ProtNLM"/>
    </source>
</evidence>